<evidence type="ECO:0000256" key="3">
    <source>
        <dbReference type="ARBA" id="ARBA00022452"/>
    </source>
</evidence>
<keyword evidence="8 13" id="KW-0675">Receptor</keyword>
<evidence type="ECO:0000256" key="10">
    <source>
        <dbReference type="RuleBase" id="RU003357"/>
    </source>
</evidence>
<evidence type="ECO:0000256" key="9">
    <source>
        <dbReference type="ARBA" id="ARBA00023237"/>
    </source>
</evidence>
<keyword evidence="6 10" id="KW-0798">TonB box</keyword>
<dbReference type="InterPro" id="IPR039426">
    <property type="entry name" value="TonB-dep_rcpt-like"/>
</dbReference>
<dbReference type="SUPFAM" id="SSF49464">
    <property type="entry name" value="Carboxypeptidase regulatory domain-like"/>
    <property type="match status" value="1"/>
</dbReference>
<dbReference type="PANTHER" id="PTHR30069">
    <property type="entry name" value="TONB-DEPENDENT OUTER MEMBRANE RECEPTOR"/>
    <property type="match status" value="1"/>
</dbReference>
<keyword evidence="2" id="KW-0813">Transport</keyword>
<accession>A0A9D1X7S5</accession>
<dbReference type="Gene3D" id="2.60.40.1120">
    <property type="entry name" value="Carboxypeptidase-like, regulatory domain"/>
    <property type="match status" value="1"/>
</dbReference>
<organism evidence="13 14">
    <name type="scientific">Candidatus Parabacteroides intestinipullorum</name>
    <dbReference type="NCBI Taxonomy" id="2838723"/>
    <lineage>
        <taxon>Bacteria</taxon>
        <taxon>Pseudomonadati</taxon>
        <taxon>Bacteroidota</taxon>
        <taxon>Bacteroidia</taxon>
        <taxon>Bacteroidales</taxon>
        <taxon>Tannerellaceae</taxon>
        <taxon>Parabacteroides</taxon>
    </lineage>
</organism>
<evidence type="ECO:0000259" key="12">
    <source>
        <dbReference type="Pfam" id="PF07715"/>
    </source>
</evidence>
<dbReference type="Pfam" id="PF07715">
    <property type="entry name" value="Plug"/>
    <property type="match status" value="1"/>
</dbReference>
<keyword evidence="4" id="KW-0812">Transmembrane</keyword>
<reference evidence="13" key="1">
    <citation type="journal article" date="2021" name="PeerJ">
        <title>Extensive microbial diversity within the chicken gut microbiome revealed by metagenomics and culture.</title>
        <authorList>
            <person name="Gilroy R."/>
            <person name="Ravi A."/>
            <person name="Getino M."/>
            <person name="Pursley I."/>
            <person name="Horton D.L."/>
            <person name="Alikhan N.F."/>
            <person name="Baker D."/>
            <person name="Gharbi K."/>
            <person name="Hall N."/>
            <person name="Watson M."/>
            <person name="Adriaenssens E.M."/>
            <person name="Foster-Nyarko E."/>
            <person name="Jarju S."/>
            <person name="Secka A."/>
            <person name="Antonio M."/>
            <person name="Oren A."/>
            <person name="Chaudhuri R.R."/>
            <person name="La Ragione R."/>
            <person name="Hildebrand F."/>
            <person name="Pallen M.J."/>
        </authorList>
    </citation>
    <scope>NUCLEOTIDE SEQUENCE</scope>
    <source>
        <strain evidence="13">ChiGjej6B6-14162</strain>
    </source>
</reference>
<dbReference type="InterPro" id="IPR012910">
    <property type="entry name" value="Plug_dom"/>
</dbReference>
<protein>
    <submittedName>
        <fullName evidence="13">TonB-dependent receptor</fullName>
    </submittedName>
</protein>
<feature type="domain" description="TonB-dependent receptor-like beta-barrel" evidence="11">
    <location>
        <begin position="427"/>
        <end position="830"/>
    </location>
</feature>
<comment type="caution">
    <text evidence="13">The sequence shown here is derived from an EMBL/GenBank/DDBJ whole genome shotgun (WGS) entry which is preliminary data.</text>
</comment>
<evidence type="ECO:0000313" key="14">
    <source>
        <dbReference type="Proteomes" id="UP000886740"/>
    </source>
</evidence>
<evidence type="ECO:0000256" key="2">
    <source>
        <dbReference type="ARBA" id="ARBA00022448"/>
    </source>
</evidence>
<dbReference type="InterPro" id="IPR000531">
    <property type="entry name" value="Beta-barrel_TonB"/>
</dbReference>
<feature type="domain" description="TonB-dependent receptor plug" evidence="12">
    <location>
        <begin position="231"/>
        <end position="307"/>
    </location>
</feature>
<keyword evidence="7 10" id="KW-0472">Membrane</keyword>
<dbReference type="PANTHER" id="PTHR30069:SF29">
    <property type="entry name" value="HEMOGLOBIN AND HEMOGLOBIN-HAPTOGLOBIN-BINDING PROTEIN 1-RELATED"/>
    <property type="match status" value="1"/>
</dbReference>
<dbReference type="Pfam" id="PF00593">
    <property type="entry name" value="TonB_dep_Rec_b-barrel"/>
    <property type="match status" value="1"/>
</dbReference>
<dbReference type="Gene3D" id="2.170.130.10">
    <property type="entry name" value="TonB-dependent receptor, plug domain"/>
    <property type="match status" value="1"/>
</dbReference>
<dbReference type="InterPro" id="IPR037066">
    <property type="entry name" value="Plug_dom_sf"/>
</dbReference>
<evidence type="ECO:0000256" key="7">
    <source>
        <dbReference type="ARBA" id="ARBA00023136"/>
    </source>
</evidence>
<gene>
    <name evidence="13" type="ORF">H9977_03725</name>
</gene>
<evidence type="ECO:0000256" key="6">
    <source>
        <dbReference type="ARBA" id="ARBA00023077"/>
    </source>
</evidence>
<dbReference type="InterPro" id="IPR036942">
    <property type="entry name" value="Beta-barrel_TonB_sf"/>
</dbReference>
<dbReference type="SUPFAM" id="SSF56935">
    <property type="entry name" value="Porins"/>
    <property type="match status" value="1"/>
</dbReference>
<dbReference type="Gene3D" id="3.55.50.30">
    <property type="match status" value="1"/>
</dbReference>
<sequence length="892" mass="101921">MRIGERQVWLAIAVWLMMAALPVVGQEASPLAVRVTVEASEMPLVNLLDELERQSGCRFSYESSLLEREPAATVAFHEFPLAEALDRLFASRAITWRLTGRYVILRAARRLVTVSGFVRDASSRETLLSASVWDRARSQGTVTNHYGYYSLLLPQGKVRLRASYVGFASRTVELDLRGDTVVNFSLNSLGLLDEVLVIGSSFRQEALRTRPGVEELQPQRVQALPNLLGEADMVRSLQYLPGVAVGDDGLTTLSVRGGNTDENLYLFDGNPLYYVSHVMGVFSAFNPDALKNITFYKGAFPAEYGGRLSSVVDVRMRDGDLQAYHGNISVGLLSARANLEGPIVKGRSSFNVSVRRSWMDLLMKPIVSIINTGLDNKKKIGYYFFDINTKVSHAISDRSRIYASFYIGQDALLFGHENKEADTRDVFLWRWGNLVGSAGWNQVISPTLFLNMTAGYSRFRSRIKQDYQDYERLLGGDKQLYAETQDYRSAIEDWSTRATFDWTPSPRHRARFGVDYLYHQFRPENSERMEQVATNEASWSEVSTLVRGHELSLHAEDEIHVDDYLWVNLGGRYTLFRVDGRDYHSLQPRLSARFRVRPDFSIKLAYDKMNQYVHRLSNTYVNQPTDIWVPVTDDIPPMSSHQVQLGFYYDFGRDYAFSMESFYKFMNNVIEYKDNWAPSADYRGWEERVGIGKGESYGFEWMARKKRGKTTGWISYTLSWTDRYYPDGSVNKGDRFPFRYDNRHKINLLVTHRLSPKLELSAAWTFATGNLISLPEYCYLSPIVIKGDGAQFSSVDESARWGSISNNVGLSARNNFRLAPYHRLDLSLNWYRTKRKGRQGIWCFGLYNAYASPNAFMTEIELYPGSDGEFSPHLKKTVLFFCVPSVSYTFKF</sequence>
<dbReference type="EMBL" id="DXEL01000030">
    <property type="protein sequence ID" value="HIX74136.1"/>
    <property type="molecule type" value="Genomic_DNA"/>
</dbReference>
<dbReference type="GO" id="GO:0044718">
    <property type="term" value="P:siderophore transmembrane transport"/>
    <property type="evidence" value="ECO:0007669"/>
    <property type="project" value="TreeGrafter"/>
</dbReference>
<evidence type="ECO:0000256" key="5">
    <source>
        <dbReference type="ARBA" id="ARBA00022729"/>
    </source>
</evidence>
<dbReference type="InterPro" id="IPR008969">
    <property type="entry name" value="CarboxyPept-like_regulatory"/>
</dbReference>
<comment type="similarity">
    <text evidence="10">Belongs to the TonB-dependent receptor family.</text>
</comment>
<proteinExistence type="inferred from homology"/>
<dbReference type="GO" id="GO:0009279">
    <property type="term" value="C:cell outer membrane"/>
    <property type="evidence" value="ECO:0007669"/>
    <property type="project" value="UniProtKB-SubCell"/>
</dbReference>
<dbReference type="Gene3D" id="2.40.170.20">
    <property type="entry name" value="TonB-dependent receptor, beta-barrel domain"/>
    <property type="match status" value="1"/>
</dbReference>
<keyword evidence="5" id="KW-0732">Signal</keyword>
<evidence type="ECO:0000259" key="11">
    <source>
        <dbReference type="Pfam" id="PF00593"/>
    </source>
</evidence>
<evidence type="ECO:0000313" key="13">
    <source>
        <dbReference type="EMBL" id="HIX74136.1"/>
    </source>
</evidence>
<name>A0A9D1X7S5_9BACT</name>
<keyword evidence="3" id="KW-1134">Transmembrane beta strand</keyword>
<dbReference type="AlphaFoldDB" id="A0A9D1X7S5"/>
<keyword evidence="9" id="KW-0998">Cell outer membrane</keyword>
<evidence type="ECO:0000256" key="1">
    <source>
        <dbReference type="ARBA" id="ARBA00004571"/>
    </source>
</evidence>
<dbReference type="Proteomes" id="UP000886740">
    <property type="component" value="Unassembled WGS sequence"/>
</dbReference>
<dbReference type="Pfam" id="PF13715">
    <property type="entry name" value="CarbopepD_reg_2"/>
    <property type="match status" value="1"/>
</dbReference>
<reference evidence="13" key="2">
    <citation type="submission" date="2021-04" db="EMBL/GenBank/DDBJ databases">
        <authorList>
            <person name="Gilroy R."/>
        </authorList>
    </citation>
    <scope>NUCLEOTIDE SEQUENCE</scope>
    <source>
        <strain evidence="13">ChiGjej6B6-14162</strain>
    </source>
</reference>
<dbReference type="GO" id="GO:0015344">
    <property type="term" value="F:siderophore uptake transmembrane transporter activity"/>
    <property type="evidence" value="ECO:0007669"/>
    <property type="project" value="TreeGrafter"/>
</dbReference>
<evidence type="ECO:0000256" key="4">
    <source>
        <dbReference type="ARBA" id="ARBA00022692"/>
    </source>
</evidence>
<comment type="subcellular location">
    <subcellularLocation>
        <location evidence="1">Cell outer membrane</location>
        <topology evidence="1">Multi-pass membrane protein</topology>
    </subcellularLocation>
</comment>
<evidence type="ECO:0000256" key="8">
    <source>
        <dbReference type="ARBA" id="ARBA00023170"/>
    </source>
</evidence>